<feature type="compositionally biased region" description="Polar residues" evidence="1">
    <location>
        <begin position="123"/>
        <end position="133"/>
    </location>
</feature>
<keyword evidence="3" id="KW-1185">Reference proteome</keyword>
<comment type="caution">
    <text evidence="2">The sequence shown here is derived from an EMBL/GenBank/DDBJ whole genome shotgun (WGS) entry which is preliminary data.</text>
</comment>
<feature type="region of interest" description="Disordered" evidence="1">
    <location>
        <begin position="1"/>
        <end position="215"/>
    </location>
</feature>
<dbReference type="AlphaFoldDB" id="A0AAV9SMN7"/>
<sequence length="215" mass="23632">MPNTHTPARSSPVRKPTPATSGREPTGPTPKPTKSQNHSTLRITLASPPAKIKQTPLNPPQTESKPRTIRNQNQNKEPKSELQPPRPKLCLSPPKATHPPPPQKKTYNHPTLQTTPRTHKTLDTQGVHSSGSEMTPLCQFKRALSPPGPGASEYTIQESRQHTHQDLARAPTLGRRPPGSPKASQAATRRHPREPPTKVHSRWGTQPLALDPNQL</sequence>
<dbReference type="EMBL" id="JAHHUM010000105">
    <property type="protein sequence ID" value="KAK5622542.1"/>
    <property type="molecule type" value="Genomic_DNA"/>
</dbReference>
<dbReference type="Proteomes" id="UP001311232">
    <property type="component" value="Unassembled WGS sequence"/>
</dbReference>
<proteinExistence type="predicted"/>
<feature type="compositionally biased region" description="Polar residues" evidence="1">
    <location>
        <begin position="32"/>
        <end position="42"/>
    </location>
</feature>
<organism evidence="2 3">
    <name type="scientific">Crenichthys baileyi</name>
    <name type="common">White River springfish</name>
    <dbReference type="NCBI Taxonomy" id="28760"/>
    <lineage>
        <taxon>Eukaryota</taxon>
        <taxon>Metazoa</taxon>
        <taxon>Chordata</taxon>
        <taxon>Craniata</taxon>
        <taxon>Vertebrata</taxon>
        <taxon>Euteleostomi</taxon>
        <taxon>Actinopterygii</taxon>
        <taxon>Neopterygii</taxon>
        <taxon>Teleostei</taxon>
        <taxon>Neoteleostei</taxon>
        <taxon>Acanthomorphata</taxon>
        <taxon>Ovalentaria</taxon>
        <taxon>Atherinomorphae</taxon>
        <taxon>Cyprinodontiformes</taxon>
        <taxon>Goodeidae</taxon>
        <taxon>Crenichthys</taxon>
    </lineage>
</organism>
<reference evidence="2 3" key="1">
    <citation type="submission" date="2021-06" db="EMBL/GenBank/DDBJ databases">
        <authorList>
            <person name="Palmer J.M."/>
        </authorList>
    </citation>
    <scope>NUCLEOTIDE SEQUENCE [LARGE SCALE GENOMIC DNA]</scope>
    <source>
        <strain evidence="2 3">MEX-2019</strain>
        <tissue evidence="2">Muscle</tissue>
    </source>
</reference>
<accession>A0AAV9SMN7</accession>
<evidence type="ECO:0000256" key="1">
    <source>
        <dbReference type="SAM" id="MobiDB-lite"/>
    </source>
</evidence>
<protein>
    <recommendedName>
        <fullName evidence="4">Extensin-like</fullName>
    </recommendedName>
</protein>
<evidence type="ECO:0008006" key="4">
    <source>
        <dbReference type="Google" id="ProtNLM"/>
    </source>
</evidence>
<evidence type="ECO:0000313" key="3">
    <source>
        <dbReference type="Proteomes" id="UP001311232"/>
    </source>
</evidence>
<name>A0AAV9SMN7_9TELE</name>
<gene>
    <name evidence="2" type="ORF">CRENBAI_001896</name>
</gene>
<evidence type="ECO:0000313" key="2">
    <source>
        <dbReference type="EMBL" id="KAK5622542.1"/>
    </source>
</evidence>